<gene>
    <name evidence="1" type="ORF">D6D85_00345</name>
</gene>
<dbReference type="AlphaFoldDB" id="A0A429GYQ6"/>
<dbReference type="Proteomes" id="UP000277582">
    <property type="component" value="Unassembled WGS sequence"/>
</dbReference>
<dbReference type="EMBL" id="RCOS01000007">
    <property type="protein sequence ID" value="RSN79019.1"/>
    <property type="molecule type" value="Genomic_DNA"/>
</dbReference>
<name>A0A429GYQ6_9CREN</name>
<dbReference type="OrthoDB" id="6246at2157"/>
<accession>A0A429GYQ6</accession>
<comment type="caution">
    <text evidence="1">The sequence shown here is derived from an EMBL/GenBank/DDBJ whole genome shotgun (WGS) entry which is preliminary data.</text>
</comment>
<reference evidence="1 2" key="1">
    <citation type="submission" date="2018-10" db="EMBL/GenBank/DDBJ databases">
        <title>Co-occurring genomic capacity for anaerobic methane metabolism and dissimilatory sulfite reduction discovered in the Korarchaeota.</title>
        <authorList>
            <person name="Mckay L.J."/>
            <person name="Dlakic M."/>
            <person name="Fields M.W."/>
            <person name="Delmont T.O."/>
            <person name="Eren A.M."/>
            <person name="Jay Z.J."/>
            <person name="Klingelsmith K.B."/>
            <person name="Rusch D.B."/>
            <person name="Inskeep W.P."/>
        </authorList>
    </citation>
    <scope>NUCLEOTIDE SEQUENCE [LARGE SCALE GENOMIC DNA]</scope>
    <source>
        <strain evidence="1 2">MDKW</strain>
    </source>
</reference>
<evidence type="ECO:0000313" key="2">
    <source>
        <dbReference type="Proteomes" id="UP000277582"/>
    </source>
</evidence>
<protein>
    <submittedName>
        <fullName evidence="1">Uncharacterized protein</fullName>
    </submittedName>
</protein>
<sequence length="88" mass="9895">MISEEDLQEGEIVGVVEEEDRGWNTYKLSDGTVIQVKFVLTSVIRTKKRNPDGTPVYAVSGTTMVRTVKVPNELREKTVKKKEPSEVT</sequence>
<dbReference type="RefSeq" id="WP_125670047.1">
    <property type="nucleotide sequence ID" value="NZ_RCOS01000007.1"/>
</dbReference>
<keyword evidence="2" id="KW-1185">Reference proteome</keyword>
<evidence type="ECO:0000313" key="1">
    <source>
        <dbReference type="EMBL" id="RSN79019.1"/>
    </source>
</evidence>
<proteinExistence type="predicted"/>
<organism evidence="1 2">
    <name type="scientific">Candidatus Methanodesulfokora washburnensis</name>
    <dbReference type="NCBI Taxonomy" id="2478471"/>
    <lineage>
        <taxon>Archaea</taxon>
        <taxon>Thermoproteota</taxon>
        <taxon>Candidatus Korarchaeia</taxon>
        <taxon>Candidatus Korarchaeia incertae sedis</taxon>
        <taxon>Candidatus Methanodesulfokora</taxon>
    </lineage>
</organism>